<dbReference type="PANTHER" id="PTHR34310:SF5">
    <property type="entry name" value="DUF427 DOMAIN PROTEIN (AFU_ORTHOLOGUE AFUA_3G02220)"/>
    <property type="match status" value="1"/>
</dbReference>
<comment type="caution">
    <text evidence="2">The sequence shown here is derived from an EMBL/GenBank/DDBJ whole genome shotgun (WGS) entry which is preliminary data.</text>
</comment>
<dbReference type="Gene3D" id="2.170.150.40">
    <property type="entry name" value="Domain of unknown function (DUF427)"/>
    <property type="match status" value="1"/>
</dbReference>
<evidence type="ECO:0000313" key="3">
    <source>
        <dbReference type="Proteomes" id="UP000643279"/>
    </source>
</evidence>
<organism evidence="2 3">
    <name type="scientific">Arthrobacter liuii</name>
    <dbReference type="NCBI Taxonomy" id="1476996"/>
    <lineage>
        <taxon>Bacteria</taxon>
        <taxon>Bacillati</taxon>
        <taxon>Actinomycetota</taxon>
        <taxon>Actinomycetes</taxon>
        <taxon>Micrococcales</taxon>
        <taxon>Micrococcaceae</taxon>
        <taxon>Arthrobacter</taxon>
    </lineage>
</organism>
<dbReference type="InterPro" id="IPR038694">
    <property type="entry name" value="DUF427_sf"/>
</dbReference>
<dbReference type="PANTHER" id="PTHR34310">
    <property type="entry name" value="DUF427 DOMAIN PROTEIN (AFU_ORTHOLOGUE AFUA_3G02220)"/>
    <property type="match status" value="1"/>
</dbReference>
<dbReference type="RefSeq" id="WP_188573282.1">
    <property type="nucleotide sequence ID" value="NZ_BMFW01000032.1"/>
</dbReference>
<dbReference type="InterPro" id="IPR007361">
    <property type="entry name" value="DUF427"/>
</dbReference>
<evidence type="ECO:0000259" key="1">
    <source>
        <dbReference type="Pfam" id="PF04248"/>
    </source>
</evidence>
<name>A0ABQ2AXF3_9MICC</name>
<reference evidence="3" key="1">
    <citation type="journal article" date="2019" name="Int. J. Syst. Evol. Microbiol.">
        <title>The Global Catalogue of Microorganisms (GCM) 10K type strain sequencing project: providing services to taxonomists for standard genome sequencing and annotation.</title>
        <authorList>
            <consortium name="The Broad Institute Genomics Platform"/>
            <consortium name="The Broad Institute Genome Sequencing Center for Infectious Disease"/>
            <person name="Wu L."/>
            <person name="Ma J."/>
        </authorList>
    </citation>
    <scope>NUCLEOTIDE SEQUENCE [LARGE SCALE GENOMIC DNA]</scope>
    <source>
        <strain evidence="3">CGMCC 1.12778</strain>
    </source>
</reference>
<keyword evidence="3" id="KW-1185">Reference proteome</keyword>
<dbReference type="EMBL" id="BMFW01000032">
    <property type="protein sequence ID" value="GGI01180.1"/>
    <property type="molecule type" value="Genomic_DNA"/>
</dbReference>
<dbReference type="Pfam" id="PF04248">
    <property type="entry name" value="NTP_transf_9"/>
    <property type="match status" value="1"/>
</dbReference>
<protein>
    <recommendedName>
        <fullName evidence="1">DUF427 domain-containing protein</fullName>
    </recommendedName>
</protein>
<proteinExistence type="predicted"/>
<evidence type="ECO:0000313" key="2">
    <source>
        <dbReference type="EMBL" id="GGI01180.1"/>
    </source>
</evidence>
<sequence length="94" mass="10815">MVRAIWNGKVIAESEDTVVVEGNHYFPREAVNPLYLRGSDMYSICPWKGQASYHTLEVDGQVNVDAAWFYSDPKKRAAPIKDRIAFWRGVRIEK</sequence>
<accession>A0ABQ2AXF3</accession>
<gene>
    <name evidence="2" type="ORF">GCM10007170_40030</name>
</gene>
<dbReference type="Proteomes" id="UP000643279">
    <property type="component" value="Unassembled WGS sequence"/>
</dbReference>
<feature type="domain" description="DUF427" evidence="1">
    <location>
        <begin position="2"/>
        <end position="88"/>
    </location>
</feature>